<evidence type="ECO:0000256" key="6">
    <source>
        <dbReference type="SAM" id="SignalP"/>
    </source>
</evidence>
<evidence type="ECO:0000256" key="2">
    <source>
        <dbReference type="ARBA" id="ARBA00020987"/>
    </source>
</evidence>
<dbReference type="GO" id="GO:0051726">
    <property type="term" value="P:regulation of cell cycle"/>
    <property type="evidence" value="ECO:0007669"/>
    <property type="project" value="InterPro"/>
</dbReference>
<organism evidence="8 9">
    <name type="scientific">Skeletonema marinoi</name>
    <dbReference type="NCBI Taxonomy" id="267567"/>
    <lineage>
        <taxon>Eukaryota</taxon>
        <taxon>Sar</taxon>
        <taxon>Stramenopiles</taxon>
        <taxon>Ochrophyta</taxon>
        <taxon>Bacillariophyta</taxon>
        <taxon>Coscinodiscophyceae</taxon>
        <taxon>Thalassiosirophycidae</taxon>
        <taxon>Thalassiosirales</taxon>
        <taxon>Skeletonemataceae</taxon>
        <taxon>Skeletonema</taxon>
        <taxon>Skeletonema marinoi-dohrnii complex</taxon>
    </lineage>
</organism>
<protein>
    <recommendedName>
        <fullName evidence="2">Histone-lysine N-methyltransferase, H3 lysine-79 specific</fullName>
        <ecNumber evidence="1">2.1.1.360</ecNumber>
    </recommendedName>
    <alternativeName>
        <fullName evidence="4">Histone H3-K79 methyltransferase</fullName>
    </alternativeName>
</protein>
<name>A0AAD8YHH6_9STRA</name>
<feature type="domain" description="DOT1" evidence="7">
    <location>
        <begin position="89"/>
        <end position="138"/>
    </location>
</feature>
<keyword evidence="9" id="KW-1185">Reference proteome</keyword>
<dbReference type="EC" id="2.1.1.360" evidence="1"/>
<dbReference type="Gene3D" id="3.40.50.150">
    <property type="entry name" value="Vaccinia Virus protein VP39"/>
    <property type="match status" value="1"/>
</dbReference>
<dbReference type="Pfam" id="PF08123">
    <property type="entry name" value="DOT1"/>
    <property type="match status" value="1"/>
</dbReference>
<evidence type="ECO:0000313" key="9">
    <source>
        <dbReference type="Proteomes" id="UP001224775"/>
    </source>
</evidence>
<evidence type="ECO:0000313" key="8">
    <source>
        <dbReference type="EMBL" id="KAK1746192.1"/>
    </source>
</evidence>
<evidence type="ECO:0000259" key="7">
    <source>
        <dbReference type="Pfam" id="PF08123"/>
    </source>
</evidence>
<dbReference type="GO" id="GO:0140956">
    <property type="term" value="F:histone H3K79 trimethyltransferase activity"/>
    <property type="evidence" value="ECO:0007669"/>
    <property type="project" value="UniProtKB-EC"/>
</dbReference>
<gene>
    <name evidence="8" type="ORF">QTG54_002799</name>
</gene>
<keyword evidence="3" id="KW-0156">Chromatin regulator</keyword>
<sequence>MTMNIISTIMHLLVVSVFVLLYIVPASVNAFSSAPVILPEVHPAHVTKITQLVQAALGDDGDANNNRYAFARDAVTNFQENDESPPSNELVYGELSVEVLATILDAVGVQENDVFLDIGSGDGALVLGASLLYADTTNSGDDAIDSGNAMKMCYGVDIVPGLVERSRSHHRILQDILQDNESFLQQSQANIELLLGDIHQPDSQLQKILDETTIAVCFATTWSAENAVGTSLQGRKLPKLSKALSHGLSSGCRVVIIDGKLDEEDDFQWMGDLKILCPDTAPYSVATLYHKQ</sequence>
<evidence type="ECO:0000256" key="5">
    <source>
        <dbReference type="ARBA" id="ARBA00047770"/>
    </source>
</evidence>
<comment type="caution">
    <text evidence="8">The sequence shown here is derived from an EMBL/GenBank/DDBJ whole genome shotgun (WGS) entry which is preliminary data.</text>
</comment>
<dbReference type="SUPFAM" id="SSF53335">
    <property type="entry name" value="S-adenosyl-L-methionine-dependent methyltransferases"/>
    <property type="match status" value="1"/>
</dbReference>
<feature type="signal peptide" evidence="6">
    <location>
        <begin position="1"/>
        <end position="30"/>
    </location>
</feature>
<proteinExistence type="predicted"/>
<dbReference type="Proteomes" id="UP001224775">
    <property type="component" value="Unassembled WGS sequence"/>
</dbReference>
<dbReference type="InterPro" id="IPR030445">
    <property type="entry name" value="H3-K79_meTrfase"/>
</dbReference>
<dbReference type="PANTHER" id="PTHR21451">
    <property type="entry name" value="HISTONE H3 METHYLTRANSFERASE"/>
    <property type="match status" value="1"/>
</dbReference>
<feature type="chain" id="PRO_5042027278" description="Histone-lysine N-methyltransferase, H3 lysine-79 specific" evidence="6">
    <location>
        <begin position="31"/>
        <end position="292"/>
    </location>
</feature>
<evidence type="ECO:0000256" key="3">
    <source>
        <dbReference type="ARBA" id="ARBA00022853"/>
    </source>
</evidence>
<accession>A0AAD8YHH6</accession>
<keyword evidence="6" id="KW-0732">Signal</keyword>
<dbReference type="InterPro" id="IPR029063">
    <property type="entry name" value="SAM-dependent_MTases_sf"/>
</dbReference>
<dbReference type="AlphaFoldDB" id="A0AAD8YHH6"/>
<reference evidence="8" key="1">
    <citation type="submission" date="2023-06" db="EMBL/GenBank/DDBJ databases">
        <title>Survivors Of The Sea: Transcriptome response of Skeletonema marinoi to long-term dormancy.</title>
        <authorList>
            <person name="Pinder M.I.M."/>
            <person name="Kourtchenko O."/>
            <person name="Robertson E.K."/>
            <person name="Larsson T."/>
            <person name="Maumus F."/>
            <person name="Osuna-Cruz C.M."/>
            <person name="Vancaester E."/>
            <person name="Stenow R."/>
            <person name="Vandepoele K."/>
            <person name="Ploug H."/>
            <person name="Bruchert V."/>
            <person name="Godhe A."/>
            <person name="Topel M."/>
        </authorList>
    </citation>
    <scope>NUCLEOTIDE SEQUENCE</scope>
    <source>
        <strain evidence="8">R05AC</strain>
    </source>
</reference>
<evidence type="ECO:0000256" key="4">
    <source>
        <dbReference type="ARBA" id="ARBA00029821"/>
    </source>
</evidence>
<dbReference type="EMBL" id="JATAAI010000004">
    <property type="protein sequence ID" value="KAK1746192.1"/>
    <property type="molecule type" value="Genomic_DNA"/>
</dbReference>
<comment type="catalytic activity">
    <reaction evidence="5">
        <text>L-lysyl(79)-[histone H3] + 3 S-adenosyl-L-methionine = N(6),N(6),N(6)-trimethyl-L-lysyl(79)-[histone H3] + 3 S-adenosyl-L-homocysteine + 3 H(+)</text>
        <dbReference type="Rhea" id="RHEA:60328"/>
        <dbReference type="Rhea" id="RHEA-COMP:15549"/>
        <dbReference type="Rhea" id="RHEA-COMP:15552"/>
        <dbReference type="ChEBI" id="CHEBI:15378"/>
        <dbReference type="ChEBI" id="CHEBI:29969"/>
        <dbReference type="ChEBI" id="CHEBI:57856"/>
        <dbReference type="ChEBI" id="CHEBI:59789"/>
        <dbReference type="ChEBI" id="CHEBI:61961"/>
        <dbReference type="EC" id="2.1.1.360"/>
    </reaction>
</comment>
<evidence type="ECO:0000256" key="1">
    <source>
        <dbReference type="ARBA" id="ARBA00012190"/>
    </source>
</evidence>
<dbReference type="InterPro" id="IPR025789">
    <property type="entry name" value="DOT1_dom"/>
</dbReference>